<protein>
    <recommendedName>
        <fullName evidence="4">ATP nucleotide 3'-pyrophosphokinase</fullName>
    </recommendedName>
</protein>
<keyword evidence="3" id="KW-1185">Reference proteome</keyword>
<accession>A0A2T7T9W2</accession>
<evidence type="ECO:0000256" key="1">
    <source>
        <dbReference type="SAM" id="SignalP"/>
    </source>
</evidence>
<dbReference type="STRING" id="1440053.GCA_000718095_01177"/>
<evidence type="ECO:0000313" key="2">
    <source>
        <dbReference type="EMBL" id="PVE11905.1"/>
    </source>
</evidence>
<name>A0A2T7T9W2_9ACTN</name>
<dbReference type="Proteomes" id="UP000245992">
    <property type="component" value="Unassembled WGS sequence"/>
</dbReference>
<dbReference type="EMBL" id="AZSP01000125">
    <property type="protein sequence ID" value="PVE11905.1"/>
    <property type="molecule type" value="Genomic_DNA"/>
</dbReference>
<reference evidence="2 3" key="1">
    <citation type="submission" date="2013-12" db="EMBL/GenBank/DDBJ databases">
        <title>Annotated genome of Streptomyces scopuliridis.</title>
        <authorList>
            <person name="Olson J.B."/>
        </authorList>
    </citation>
    <scope>NUCLEOTIDE SEQUENCE [LARGE SCALE GENOMIC DNA]</scope>
    <source>
        <strain evidence="2 3">RB72</strain>
    </source>
</reference>
<keyword evidence="1" id="KW-0732">Signal</keyword>
<gene>
    <name evidence="2" type="ORF">Y717_07640</name>
</gene>
<feature type="chain" id="PRO_5015519804" description="ATP nucleotide 3'-pyrophosphokinase" evidence="1">
    <location>
        <begin position="28"/>
        <end position="260"/>
    </location>
</feature>
<proteinExistence type="predicted"/>
<dbReference type="AlphaFoldDB" id="A0A2T7T9W2"/>
<evidence type="ECO:0000313" key="3">
    <source>
        <dbReference type="Proteomes" id="UP000245992"/>
    </source>
</evidence>
<evidence type="ECO:0008006" key="4">
    <source>
        <dbReference type="Google" id="ProtNLM"/>
    </source>
</evidence>
<comment type="caution">
    <text evidence="2">The sequence shown here is derived from an EMBL/GenBank/DDBJ whole genome shotgun (WGS) entry which is preliminary data.</text>
</comment>
<dbReference type="RefSeq" id="WP_157848409.1">
    <property type="nucleotide sequence ID" value="NZ_AZSP01000125.1"/>
</dbReference>
<sequence>MTMMRRAAAAALGTALAATLNLTAAHAVTTTAGGTAVKNAPLAAPVPAPAPAPELDEGWRGDGLSLSPAENNAVEEFLGKARRTEAVISPRLRNIARLSNAELAGFDQRLKSPDSLKRKVATSLVDHPGQNIDQALAGIGDSLRYTFQWPTDRYTDGVTLAATFVSAWQGPAVRWKNTWGGKTGYKGINTNWDESSSQHRFEIQFHTPESRDAAVSTHRLYEEQRLPGTSPERARELRRQMDEIFGAVPVPAGAAQLAAP</sequence>
<feature type="signal peptide" evidence="1">
    <location>
        <begin position="1"/>
        <end position="27"/>
    </location>
</feature>
<organism evidence="2 3">
    <name type="scientific">Streptomyces scopuliridis RB72</name>
    <dbReference type="NCBI Taxonomy" id="1440053"/>
    <lineage>
        <taxon>Bacteria</taxon>
        <taxon>Bacillati</taxon>
        <taxon>Actinomycetota</taxon>
        <taxon>Actinomycetes</taxon>
        <taxon>Kitasatosporales</taxon>
        <taxon>Streptomycetaceae</taxon>
        <taxon>Streptomyces</taxon>
    </lineage>
</organism>